<gene>
    <name evidence="1" type="ORF">VV02_15325</name>
</gene>
<keyword evidence="2" id="KW-1185">Reference proteome</keyword>
<proteinExistence type="predicted"/>
<reference evidence="1 2" key="1">
    <citation type="submission" date="2015-03" db="EMBL/GenBank/DDBJ databases">
        <title>Luteipulveratus halotolerans sp. nov., a novel actinobacterium (Dermacoccaceae) from Sarawak, Malaysia.</title>
        <authorList>
            <person name="Juboi H."/>
            <person name="Basik A."/>
            <person name="Shamsul S.S."/>
            <person name="Arnold P."/>
            <person name="Schmitt E.K."/>
            <person name="Sanglier J.-J."/>
            <person name="Yeo T."/>
        </authorList>
    </citation>
    <scope>NUCLEOTIDE SEQUENCE [LARGE SCALE GENOMIC DNA]</scope>
    <source>
        <strain evidence="1 2">MN07-A0370</strain>
    </source>
</reference>
<evidence type="ECO:0008006" key="3">
    <source>
        <dbReference type="Google" id="ProtNLM"/>
    </source>
</evidence>
<protein>
    <recommendedName>
        <fullName evidence="3">Roadblock/LAMTOR2 domain-containing protein</fullName>
    </recommendedName>
</protein>
<evidence type="ECO:0000313" key="2">
    <source>
        <dbReference type="Proteomes" id="UP000066480"/>
    </source>
</evidence>
<sequence length="141" mass="15156">MRMPSNRKRGGIVLDIDIAKLEETVAVTKALLKEGLLATDIWDTTTGLSLAAHNPQPEATAMFNMLTLEMHKTLTESGFPGLGGYYILELQEHNMAVVQMHGDTLMSGMLLNSGVVNLGVLVSVAIPKYAKGVAAAFNDNK</sequence>
<dbReference type="AlphaFoldDB" id="A0A0K1JK03"/>
<evidence type="ECO:0000313" key="1">
    <source>
        <dbReference type="EMBL" id="AKU16913.1"/>
    </source>
</evidence>
<accession>A0A0K1JK03</accession>
<name>A0A0K1JK03_9MICO</name>
<organism evidence="1 2">
    <name type="scientific">Luteipulveratus mongoliensis</name>
    <dbReference type="NCBI Taxonomy" id="571913"/>
    <lineage>
        <taxon>Bacteria</taxon>
        <taxon>Bacillati</taxon>
        <taxon>Actinomycetota</taxon>
        <taxon>Actinomycetes</taxon>
        <taxon>Micrococcales</taxon>
        <taxon>Dermacoccaceae</taxon>
        <taxon>Luteipulveratus</taxon>
    </lineage>
</organism>
<dbReference type="EMBL" id="CP011112">
    <property type="protein sequence ID" value="AKU16913.1"/>
    <property type="molecule type" value="Genomic_DNA"/>
</dbReference>
<dbReference type="KEGG" id="lmoi:VV02_15325"/>
<dbReference type="Proteomes" id="UP000066480">
    <property type="component" value="Chromosome"/>
</dbReference>